<accession>A0A1B1S5P3</accession>
<dbReference type="KEGG" id="pll:I858_016105"/>
<keyword evidence="6" id="KW-1185">Reference proteome</keyword>
<dbReference type="STRING" id="1302659.I858_016105"/>
<dbReference type="Pfam" id="PF02311">
    <property type="entry name" value="AraC_binding"/>
    <property type="match status" value="1"/>
</dbReference>
<evidence type="ECO:0000256" key="2">
    <source>
        <dbReference type="ARBA" id="ARBA00023125"/>
    </source>
</evidence>
<dbReference type="Pfam" id="PF12833">
    <property type="entry name" value="HTH_18"/>
    <property type="match status" value="1"/>
</dbReference>
<keyword evidence="2" id="KW-0238">DNA-binding</keyword>
<dbReference type="PRINTS" id="PR00032">
    <property type="entry name" value="HTHARAC"/>
</dbReference>
<proteinExistence type="predicted"/>
<dbReference type="PANTHER" id="PTHR43280:SF28">
    <property type="entry name" value="HTH-TYPE TRANSCRIPTIONAL ACTIVATOR RHAS"/>
    <property type="match status" value="1"/>
</dbReference>
<evidence type="ECO:0000256" key="1">
    <source>
        <dbReference type="ARBA" id="ARBA00023015"/>
    </source>
</evidence>
<organism evidence="5 6">
    <name type="scientific">Planococcus versutus</name>
    <dbReference type="NCBI Taxonomy" id="1302659"/>
    <lineage>
        <taxon>Bacteria</taxon>
        <taxon>Bacillati</taxon>
        <taxon>Bacillota</taxon>
        <taxon>Bacilli</taxon>
        <taxon>Bacillales</taxon>
        <taxon>Caryophanaceae</taxon>
        <taxon>Planococcus</taxon>
    </lineage>
</organism>
<dbReference type="InterPro" id="IPR018060">
    <property type="entry name" value="HTH_AraC"/>
</dbReference>
<evidence type="ECO:0000256" key="3">
    <source>
        <dbReference type="ARBA" id="ARBA00023163"/>
    </source>
</evidence>
<dbReference type="InterPro" id="IPR011051">
    <property type="entry name" value="RmlC_Cupin_sf"/>
</dbReference>
<dbReference type="AlphaFoldDB" id="A0A1B1S5P3"/>
<dbReference type="OrthoDB" id="9813413at2"/>
<feature type="domain" description="HTH araC/xylS-type" evidence="4">
    <location>
        <begin position="168"/>
        <end position="266"/>
    </location>
</feature>
<dbReference type="SUPFAM" id="SSF46689">
    <property type="entry name" value="Homeodomain-like"/>
    <property type="match status" value="2"/>
</dbReference>
<dbReference type="Gene3D" id="2.60.120.10">
    <property type="entry name" value="Jelly Rolls"/>
    <property type="match status" value="1"/>
</dbReference>
<name>A0A1B1S5P3_9BACL</name>
<reference evidence="5" key="1">
    <citation type="submission" date="2016-10" db="EMBL/GenBank/DDBJ databases">
        <authorList>
            <person name="See-Too W.S."/>
        </authorList>
    </citation>
    <scope>NUCLEOTIDE SEQUENCE</scope>
    <source>
        <strain evidence="5">L10.15</strain>
    </source>
</reference>
<dbReference type="InterPro" id="IPR020449">
    <property type="entry name" value="Tscrpt_reg_AraC-type_HTH"/>
</dbReference>
<evidence type="ECO:0000313" key="5">
    <source>
        <dbReference type="EMBL" id="ANU28510.1"/>
    </source>
</evidence>
<dbReference type="PROSITE" id="PS01124">
    <property type="entry name" value="HTH_ARAC_FAMILY_2"/>
    <property type="match status" value="1"/>
</dbReference>
<dbReference type="SUPFAM" id="SSF51182">
    <property type="entry name" value="RmlC-like cupins"/>
    <property type="match status" value="1"/>
</dbReference>
<dbReference type="PANTHER" id="PTHR43280">
    <property type="entry name" value="ARAC-FAMILY TRANSCRIPTIONAL REGULATOR"/>
    <property type="match status" value="1"/>
</dbReference>
<dbReference type="EMBL" id="CP016540">
    <property type="protein sequence ID" value="ANU28510.1"/>
    <property type="molecule type" value="Genomic_DNA"/>
</dbReference>
<dbReference type="InterPro" id="IPR003313">
    <property type="entry name" value="AraC-bd"/>
</dbReference>
<dbReference type="InterPro" id="IPR014710">
    <property type="entry name" value="RmlC-like_jellyroll"/>
</dbReference>
<dbReference type="Gene3D" id="1.10.10.60">
    <property type="entry name" value="Homeodomain-like"/>
    <property type="match status" value="2"/>
</dbReference>
<keyword evidence="1" id="KW-0805">Transcription regulation</keyword>
<evidence type="ECO:0000259" key="4">
    <source>
        <dbReference type="PROSITE" id="PS01124"/>
    </source>
</evidence>
<dbReference type="GO" id="GO:0003700">
    <property type="term" value="F:DNA-binding transcription factor activity"/>
    <property type="evidence" value="ECO:0007669"/>
    <property type="project" value="InterPro"/>
</dbReference>
<keyword evidence="3" id="KW-0804">Transcription</keyword>
<dbReference type="GO" id="GO:0043565">
    <property type="term" value="F:sequence-specific DNA binding"/>
    <property type="evidence" value="ECO:0007669"/>
    <property type="project" value="InterPro"/>
</dbReference>
<dbReference type="Proteomes" id="UP000053354">
    <property type="component" value="Chromosome"/>
</dbReference>
<sequence length="276" mass="31338">MLTDLCSPPFLSHSIESFLIPVGESHQTPLHQHPATIELVLMLEGAVQCDINDERHTASSATVLVIPSESWHEQVYAASQQQCGYQLTVCLNSDLLPSFIAKWPPVIPIRDIKRLKSLFVHLQHEKEWPQTDSHQIKQQLLGLLFTFINRSTITQNTRNELSLEDLIGKIKNHIEENHSKSLSLEQLANQFQLTKYELARLFKQVTGISPLQYIIWCRIMTAKRLLQTTQLSIALVAKKVGYKSATQFQAAFKKTTGVTPRSYRIHSISSSNIKKS</sequence>
<gene>
    <name evidence="5" type="ORF">I858_016105</name>
</gene>
<evidence type="ECO:0000313" key="6">
    <source>
        <dbReference type="Proteomes" id="UP000053354"/>
    </source>
</evidence>
<dbReference type="SMART" id="SM00342">
    <property type="entry name" value="HTH_ARAC"/>
    <property type="match status" value="1"/>
</dbReference>
<dbReference type="InterPro" id="IPR009057">
    <property type="entry name" value="Homeodomain-like_sf"/>
</dbReference>
<protein>
    <recommendedName>
        <fullName evidence="4">HTH araC/xylS-type domain-containing protein</fullName>
    </recommendedName>
</protein>